<dbReference type="AlphaFoldDB" id="A0A2P2QFT3"/>
<organism evidence="1">
    <name type="scientific">Rhizophora mucronata</name>
    <name type="common">Asiatic mangrove</name>
    <dbReference type="NCBI Taxonomy" id="61149"/>
    <lineage>
        <taxon>Eukaryota</taxon>
        <taxon>Viridiplantae</taxon>
        <taxon>Streptophyta</taxon>
        <taxon>Embryophyta</taxon>
        <taxon>Tracheophyta</taxon>
        <taxon>Spermatophyta</taxon>
        <taxon>Magnoliopsida</taxon>
        <taxon>eudicotyledons</taxon>
        <taxon>Gunneridae</taxon>
        <taxon>Pentapetalae</taxon>
        <taxon>rosids</taxon>
        <taxon>fabids</taxon>
        <taxon>Malpighiales</taxon>
        <taxon>Rhizophoraceae</taxon>
        <taxon>Rhizophora</taxon>
    </lineage>
</organism>
<reference evidence="1" key="1">
    <citation type="submission" date="2018-02" db="EMBL/GenBank/DDBJ databases">
        <title>Rhizophora mucronata_Transcriptome.</title>
        <authorList>
            <person name="Meera S.P."/>
            <person name="Sreeshan A."/>
            <person name="Augustine A."/>
        </authorList>
    </citation>
    <scope>NUCLEOTIDE SEQUENCE</scope>
    <source>
        <tissue evidence="1">Leaf</tissue>
    </source>
</reference>
<protein>
    <submittedName>
        <fullName evidence="1">Uncharacterized protein</fullName>
    </submittedName>
</protein>
<proteinExistence type="predicted"/>
<evidence type="ECO:0000313" key="1">
    <source>
        <dbReference type="EMBL" id="MBX65910.1"/>
    </source>
</evidence>
<accession>A0A2P2QFT3</accession>
<dbReference type="EMBL" id="GGEC01085426">
    <property type="protein sequence ID" value="MBX65910.1"/>
    <property type="molecule type" value="Transcribed_RNA"/>
</dbReference>
<sequence length="42" mass="4731">MWICNCSELRVIAPLRFDSSINEFTLLSCEDAVSGGNRKKNL</sequence>
<name>A0A2P2QFT3_RHIMU</name>